<dbReference type="RefSeq" id="WP_280043682.1">
    <property type="nucleotide sequence ID" value="NZ_JAOCIY010000097.1"/>
</dbReference>
<dbReference type="EMBL" id="JAOCIY010000097">
    <property type="protein sequence ID" value="MDH1482267.1"/>
    <property type="molecule type" value="Genomic_DNA"/>
</dbReference>
<evidence type="ECO:0000313" key="2">
    <source>
        <dbReference type="Proteomes" id="UP001161707"/>
    </source>
</evidence>
<proteinExistence type="predicted"/>
<dbReference type="AlphaFoldDB" id="A0AA42R2B9"/>
<evidence type="ECO:0000313" key="1">
    <source>
        <dbReference type="EMBL" id="MDH1482267.1"/>
    </source>
</evidence>
<name>A0AA42R2B9_ENTCL</name>
<organism evidence="1 2">
    <name type="scientific">Enterobacter cloacae</name>
    <dbReference type="NCBI Taxonomy" id="550"/>
    <lineage>
        <taxon>Bacteria</taxon>
        <taxon>Pseudomonadati</taxon>
        <taxon>Pseudomonadota</taxon>
        <taxon>Gammaproteobacteria</taxon>
        <taxon>Enterobacterales</taxon>
        <taxon>Enterobacteriaceae</taxon>
        <taxon>Enterobacter</taxon>
        <taxon>Enterobacter cloacae complex</taxon>
    </lineage>
</organism>
<protein>
    <recommendedName>
        <fullName evidence="3">HNH endonuclease</fullName>
    </recommendedName>
</protein>
<sequence length="222" mass="25616">MMGANRLPPINIGQQFGRWSVMNAAEPNYHTDKFGVIRVKRKWKCQCSCGTERVVLEHSLRNGTSVSCGCFNKEMSSIKGKKHGLTESSEYVIWQSMRQRVKNPNNRRHASYSGRGIDICARWEDFETFLKDMGPRPSTLHSIDRIDNDKGYSPDNCRWATPKQQMANRRNSLYVEYKGETLVMAELARRCGIPANTLRARIVEKGWDINRATTQPVRYKRK</sequence>
<reference evidence="1" key="1">
    <citation type="submission" date="2022-09" db="EMBL/GenBank/DDBJ databases">
        <title>Intensive care unit water sources are persistently colonized with multi-drug resistant bacteria and are the site of extensive horizontal gene transfer of antibiotic resistance genes.</title>
        <authorList>
            <person name="Diorio-Toth L."/>
        </authorList>
    </citation>
    <scope>NUCLEOTIDE SEQUENCE</scope>
    <source>
        <strain evidence="1">GD03711</strain>
    </source>
</reference>
<comment type="caution">
    <text evidence="1">The sequence shown here is derived from an EMBL/GenBank/DDBJ whole genome shotgun (WGS) entry which is preliminary data.</text>
</comment>
<gene>
    <name evidence="1" type="ORF">N5E88_22660</name>
</gene>
<accession>A0AA42R2B9</accession>
<evidence type="ECO:0008006" key="3">
    <source>
        <dbReference type="Google" id="ProtNLM"/>
    </source>
</evidence>
<dbReference type="Proteomes" id="UP001161707">
    <property type="component" value="Unassembled WGS sequence"/>
</dbReference>